<dbReference type="PRINTS" id="PR00050">
    <property type="entry name" value="COLDSHOCK"/>
</dbReference>
<keyword evidence="1" id="KW-0694">RNA-binding</keyword>
<dbReference type="AlphaFoldDB" id="C1MZH2"/>
<feature type="compositionally biased region" description="Gly residues" evidence="2">
    <location>
        <begin position="191"/>
        <end position="205"/>
    </location>
</feature>
<dbReference type="OrthoDB" id="422005at2759"/>
<feature type="domain" description="RRM" evidence="3">
    <location>
        <begin position="237"/>
        <end position="314"/>
    </location>
</feature>
<gene>
    <name evidence="5" type="ORF">MICPUCDRAFT_60730</name>
</gene>
<dbReference type="InterPro" id="IPR019844">
    <property type="entry name" value="CSD_CS"/>
</dbReference>
<dbReference type="PANTHER" id="PTHR46565">
    <property type="entry name" value="COLD SHOCK DOMAIN PROTEIN 2"/>
    <property type="match status" value="1"/>
</dbReference>
<dbReference type="PROSITE" id="PS00352">
    <property type="entry name" value="CSD_1"/>
    <property type="match status" value="1"/>
</dbReference>
<feature type="domain" description="CSD" evidence="4">
    <location>
        <begin position="39"/>
        <end position="105"/>
    </location>
</feature>
<dbReference type="Pfam" id="PF00313">
    <property type="entry name" value="CSD"/>
    <property type="match status" value="1"/>
</dbReference>
<evidence type="ECO:0000256" key="2">
    <source>
        <dbReference type="SAM" id="MobiDB-lite"/>
    </source>
</evidence>
<dbReference type="Pfam" id="PF00076">
    <property type="entry name" value="RRM_1"/>
    <property type="match status" value="1"/>
</dbReference>
<keyword evidence="6" id="KW-1185">Reference proteome</keyword>
<evidence type="ECO:0000259" key="3">
    <source>
        <dbReference type="PROSITE" id="PS50102"/>
    </source>
</evidence>
<feature type="compositionally biased region" description="Low complexity" evidence="2">
    <location>
        <begin position="218"/>
        <end position="228"/>
    </location>
</feature>
<name>C1MZH2_MICPC</name>
<dbReference type="eggNOG" id="KOG3070">
    <property type="taxonomic scope" value="Eukaryota"/>
</dbReference>
<evidence type="ECO:0000313" key="5">
    <source>
        <dbReference type="EMBL" id="EEH54603.1"/>
    </source>
</evidence>
<dbReference type="SMART" id="SM00360">
    <property type="entry name" value="RRM"/>
    <property type="match status" value="1"/>
</dbReference>
<protein>
    <submittedName>
        <fullName evidence="5">Cold-shock protein with RNA binding domain</fullName>
    </submittedName>
</protein>
<dbReference type="InterPro" id="IPR035979">
    <property type="entry name" value="RBD_domain_sf"/>
</dbReference>
<dbReference type="PROSITE" id="PS50102">
    <property type="entry name" value="RRM"/>
    <property type="match status" value="1"/>
</dbReference>
<dbReference type="PROSITE" id="PS51857">
    <property type="entry name" value="CSD_2"/>
    <property type="match status" value="1"/>
</dbReference>
<dbReference type="Gene3D" id="2.40.50.140">
    <property type="entry name" value="Nucleic acid-binding proteins"/>
    <property type="match status" value="1"/>
</dbReference>
<feature type="region of interest" description="Disordered" evidence="2">
    <location>
        <begin position="1"/>
        <end position="38"/>
    </location>
</feature>
<dbReference type="SMART" id="SM00357">
    <property type="entry name" value="CSP"/>
    <property type="match status" value="1"/>
</dbReference>
<dbReference type="InterPro" id="IPR000504">
    <property type="entry name" value="RRM_dom"/>
</dbReference>
<feature type="region of interest" description="Disordered" evidence="2">
    <location>
        <begin position="186"/>
        <end position="230"/>
    </location>
</feature>
<evidence type="ECO:0000313" key="6">
    <source>
        <dbReference type="Proteomes" id="UP000001876"/>
    </source>
</evidence>
<proteinExistence type="predicted"/>
<sequence length="316" mass="32887">MAEEEREEPEATTVADDAPEEVKESSPPSPPAAPSDGVKMSGTVNWFNVAKGFGFITREDGQGDIFVHQSDIYSEGFRSLRDEEPVEFTLQEIGDGRYKAVHVTGPNGAFVQGALPRNSYRQRMPYGANARGGVPSPGGLMMPPGVPPGWNGAYGPGMGFPPGVSPPFGAPGYGYGAPGAYPPPWGAPPWDGGGGGAGGPPGARGGTPWTDATGAGGAPSLSPAAGPLGDFGPGNNKRVVVLNLPFSTTWEELKATFASVGSIARAHVAVDETGRSRGYGTVRFQTEEDATSAIEKMNGAEYEGRVLTVRMDKYQN</sequence>
<dbReference type="SUPFAM" id="SSF50249">
    <property type="entry name" value="Nucleic acid-binding proteins"/>
    <property type="match status" value="1"/>
</dbReference>
<dbReference type="CDD" id="cd04458">
    <property type="entry name" value="CSP_CDS"/>
    <property type="match status" value="1"/>
</dbReference>
<dbReference type="Proteomes" id="UP000001876">
    <property type="component" value="Unassembled WGS sequence"/>
</dbReference>
<dbReference type="Gene3D" id="3.30.70.330">
    <property type="match status" value="1"/>
</dbReference>
<dbReference type="EMBL" id="GG663743">
    <property type="protein sequence ID" value="EEH54603.1"/>
    <property type="molecule type" value="Genomic_DNA"/>
</dbReference>
<dbReference type="KEGG" id="mpp:MICPUCDRAFT_60730"/>
<dbReference type="InterPro" id="IPR012340">
    <property type="entry name" value="NA-bd_OB-fold"/>
</dbReference>
<dbReference type="eggNOG" id="KOG0118">
    <property type="taxonomic scope" value="Eukaryota"/>
</dbReference>
<feature type="compositionally biased region" description="Acidic residues" evidence="2">
    <location>
        <begin position="1"/>
        <end position="10"/>
    </location>
</feature>
<dbReference type="PANTHER" id="PTHR46565:SF20">
    <property type="entry name" value="COLD SHOCK DOMAIN-CONTAINING PROTEIN 4"/>
    <property type="match status" value="1"/>
</dbReference>
<reference evidence="5 6" key="1">
    <citation type="journal article" date="2009" name="Science">
        <title>Green evolution and dynamic adaptations revealed by genomes of the marine picoeukaryotes Micromonas.</title>
        <authorList>
            <person name="Worden A.Z."/>
            <person name="Lee J.H."/>
            <person name="Mock T."/>
            <person name="Rouze P."/>
            <person name="Simmons M.P."/>
            <person name="Aerts A.L."/>
            <person name="Allen A.E."/>
            <person name="Cuvelier M.L."/>
            <person name="Derelle E."/>
            <person name="Everett M.V."/>
            <person name="Foulon E."/>
            <person name="Grimwood J."/>
            <person name="Gundlach H."/>
            <person name="Henrissat B."/>
            <person name="Napoli C."/>
            <person name="McDonald S.M."/>
            <person name="Parker M.S."/>
            <person name="Rombauts S."/>
            <person name="Salamov A."/>
            <person name="Von Dassow P."/>
            <person name="Badger J.H."/>
            <person name="Coutinho P.M."/>
            <person name="Demir E."/>
            <person name="Dubchak I."/>
            <person name="Gentemann C."/>
            <person name="Eikrem W."/>
            <person name="Gready J.E."/>
            <person name="John U."/>
            <person name="Lanier W."/>
            <person name="Lindquist E.A."/>
            <person name="Lucas S."/>
            <person name="Mayer K.F."/>
            <person name="Moreau H."/>
            <person name="Not F."/>
            <person name="Otillar R."/>
            <person name="Panaud O."/>
            <person name="Pangilinan J."/>
            <person name="Paulsen I."/>
            <person name="Piegu B."/>
            <person name="Poliakov A."/>
            <person name="Robbens S."/>
            <person name="Schmutz J."/>
            <person name="Toulza E."/>
            <person name="Wyss T."/>
            <person name="Zelensky A."/>
            <person name="Zhou K."/>
            <person name="Armbrust E.V."/>
            <person name="Bhattacharya D."/>
            <person name="Goodenough U.W."/>
            <person name="Van de Peer Y."/>
            <person name="Grigoriev I.V."/>
        </authorList>
    </citation>
    <scope>NUCLEOTIDE SEQUENCE [LARGE SCALE GENOMIC DNA]</scope>
    <source>
        <strain evidence="5 6">CCMP1545</strain>
    </source>
</reference>
<evidence type="ECO:0000259" key="4">
    <source>
        <dbReference type="PROSITE" id="PS51857"/>
    </source>
</evidence>
<dbReference type="OMA" id="HFKEWRV"/>
<dbReference type="GeneID" id="9686658"/>
<accession>C1MZH2</accession>
<dbReference type="STRING" id="564608.C1MZH2"/>
<dbReference type="InterPro" id="IPR012677">
    <property type="entry name" value="Nucleotide-bd_a/b_plait_sf"/>
</dbReference>
<dbReference type="RefSeq" id="XP_003060953.1">
    <property type="nucleotide sequence ID" value="XM_003060907.1"/>
</dbReference>
<dbReference type="GO" id="GO:0003723">
    <property type="term" value="F:RNA binding"/>
    <property type="evidence" value="ECO:0007669"/>
    <property type="project" value="UniProtKB-UniRule"/>
</dbReference>
<evidence type="ECO:0000256" key="1">
    <source>
        <dbReference type="PROSITE-ProRule" id="PRU00176"/>
    </source>
</evidence>
<dbReference type="InterPro" id="IPR011129">
    <property type="entry name" value="CSD"/>
</dbReference>
<organism evidence="6">
    <name type="scientific">Micromonas pusilla (strain CCMP1545)</name>
    <name type="common">Picoplanktonic green alga</name>
    <dbReference type="NCBI Taxonomy" id="564608"/>
    <lineage>
        <taxon>Eukaryota</taxon>
        <taxon>Viridiplantae</taxon>
        <taxon>Chlorophyta</taxon>
        <taxon>Mamiellophyceae</taxon>
        <taxon>Mamiellales</taxon>
        <taxon>Mamiellaceae</taxon>
        <taxon>Micromonas</taxon>
    </lineage>
</organism>
<dbReference type="SUPFAM" id="SSF54928">
    <property type="entry name" value="RNA-binding domain, RBD"/>
    <property type="match status" value="1"/>
</dbReference>
<dbReference type="InterPro" id="IPR002059">
    <property type="entry name" value="CSP_DNA-bd"/>
</dbReference>